<evidence type="ECO:0000313" key="3">
    <source>
        <dbReference type="EMBL" id="KEF56725.1"/>
    </source>
</evidence>
<gene>
    <name evidence="3" type="ORF">A1O9_06915</name>
</gene>
<dbReference type="PANTHER" id="PTHR43180">
    <property type="entry name" value="3-OXOACYL-(ACYL-CARRIER-PROTEIN) REDUCTASE (AFU_ORTHOLOGUE AFUA_6G11210)"/>
    <property type="match status" value="1"/>
</dbReference>
<accession>A0A072PMH9</accession>
<sequence>MSYQYTGPINCSVIFDRTSVQGKTAIVTGGIGLEYVIALSDAGAKVVIGDVNIEQGKEAECKYQRCKFVKCDVTRWEDQLELFKAALSISQRSAIDIVIANAGTKLPDSILAFNADEELPSQPRFLNTQIDFIGIPVWFSKVLLLAMLMLEVLQSSMQRSSDSGTLCDRLDRACRPTAPRVNYIAPWYVKTKILSDEDLEQIAAAKIEFAETKDTANALMRCRCDGAIHSRSFAVVPLTWQPAGYVDIDDDDDCTAEKHWLGALTQKDELAPIGSSFLTKSVNSACATNEQDLSDAVSIWDLYCGKAFTADATSGDEVTTSRSTAQAGASLLSSIVTRTDAGTIITWTVQITPETPAATTGPPTTVTETQVLIGTPTSGAGRIALEADTLD</sequence>
<dbReference type="AlphaFoldDB" id="A0A072PMH9"/>
<protein>
    <submittedName>
        <fullName evidence="3">Uncharacterized protein</fullName>
    </submittedName>
</protein>
<dbReference type="PANTHER" id="PTHR43180:SF31">
    <property type="entry name" value="CHAIN DEHYDROGENASE_REDUCTASE, PUTATIVE (AFU_ORTHOLOGUE AFUA_2G16570)-RELATED"/>
    <property type="match status" value="1"/>
</dbReference>
<dbReference type="InterPro" id="IPR002347">
    <property type="entry name" value="SDR_fam"/>
</dbReference>
<comment type="similarity">
    <text evidence="1">Belongs to the short-chain dehydrogenases/reductases (SDR) family.</text>
</comment>
<dbReference type="GO" id="GO:0016491">
    <property type="term" value="F:oxidoreductase activity"/>
    <property type="evidence" value="ECO:0007669"/>
    <property type="project" value="UniProtKB-KW"/>
</dbReference>
<evidence type="ECO:0000256" key="1">
    <source>
        <dbReference type="ARBA" id="ARBA00006484"/>
    </source>
</evidence>
<dbReference type="EMBL" id="AMGV01000005">
    <property type="protein sequence ID" value="KEF56725.1"/>
    <property type="molecule type" value="Genomic_DNA"/>
</dbReference>
<keyword evidence="4" id="KW-1185">Reference proteome</keyword>
<name>A0A072PMH9_9EURO</name>
<dbReference type="VEuPathDB" id="FungiDB:A1O9_06915"/>
<dbReference type="Pfam" id="PF00106">
    <property type="entry name" value="adh_short"/>
    <property type="match status" value="1"/>
</dbReference>
<dbReference type="Proteomes" id="UP000027920">
    <property type="component" value="Unassembled WGS sequence"/>
</dbReference>
<dbReference type="HOGENOM" id="CLU_706029_0_0_1"/>
<reference evidence="3 4" key="1">
    <citation type="submission" date="2013-03" db="EMBL/GenBank/DDBJ databases">
        <title>The Genome Sequence of Exophiala aquamarina CBS 119918.</title>
        <authorList>
            <consortium name="The Broad Institute Genomics Platform"/>
            <person name="Cuomo C."/>
            <person name="de Hoog S."/>
            <person name="Gorbushina A."/>
            <person name="Walker B."/>
            <person name="Young S.K."/>
            <person name="Zeng Q."/>
            <person name="Gargeya S."/>
            <person name="Fitzgerald M."/>
            <person name="Haas B."/>
            <person name="Abouelleil A."/>
            <person name="Allen A.W."/>
            <person name="Alvarado L."/>
            <person name="Arachchi H.M."/>
            <person name="Berlin A.M."/>
            <person name="Chapman S.B."/>
            <person name="Gainer-Dewar J."/>
            <person name="Goldberg J."/>
            <person name="Griggs A."/>
            <person name="Gujja S."/>
            <person name="Hansen M."/>
            <person name="Howarth C."/>
            <person name="Imamovic A."/>
            <person name="Ireland A."/>
            <person name="Larimer J."/>
            <person name="McCowan C."/>
            <person name="Murphy C."/>
            <person name="Pearson M."/>
            <person name="Poon T.W."/>
            <person name="Priest M."/>
            <person name="Roberts A."/>
            <person name="Saif S."/>
            <person name="Shea T."/>
            <person name="Sisk P."/>
            <person name="Sykes S."/>
            <person name="Wortman J."/>
            <person name="Nusbaum C."/>
            <person name="Birren B."/>
        </authorList>
    </citation>
    <scope>NUCLEOTIDE SEQUENCE [LARGE SCALE GENOMIC DNA]</scope>
    <source>
        <strain evidence="3 4">CBS 119918</strain>
    </source>
</reference>
<dbReference type="GeneID" id="25281829"/>
<keyword evidence="2" id="KW-0560">Oxidoreductase</keyword>
<dbReference type="InterPro" id="IPR036291">
    <property type="entry name" value="NAD(P)-bd_dom_sf"/>
</dbReference>
<evidence type="ECO:0000313" key="4">
    <source>
        <dbReference type="Proteomes" id="UP000027920"/>
    </source>
</evidence>
<organism evidence="3 4">
    <name type="scientific">Exophiala aquamarina CBS 119918</name>
    <dbReference type="NCBI Taxonomy" id="1182545"/>
    <lineage>
        <taxon>Eukaryota</taxon>
        <taxon>Fungi</taxon>
        <taxon>Dikarya</taxon>
        <taxon>Ascomycota</taxon>
        <taxon>Pezizomycotina</taxon>
        <taxon>Eurotiomycetes</taxon>
        <taxon>Chaetothyriomycetidae</taxon>
        <taxon>Chaetothyriales</taxon>
        <taxon>Herpotrichiellaceae</taxon>
        <taxon>Exophiala</taxon>
    </lineage>
</organism>
<dbReference type="STRING" id="1182545.A0A072PMH9"/>
<proteinExistence type="inferred from homology"/>
<evidence type="ECO:0000256" key="2">
    <source>
        <dbReference type="ARBA" id="ARBA00023002"/>
    </source>
</evidence>
<comment type="caution">
    <text evidence="3">The sequence shown here is derived from an EMBL/GenBank/DDBJ whole genome shotgun (WGS) entry which is preliminary data.</text>
</comment>
<dbReference type="OrthoDB" id="5371740at2759"/>
<dbReference type="Gene3D" id="3.40.50.720">
    <property type="entry name" value="NAD(P)-binding Rossmann-like Domain"/>
    <property type="match status" value="1"/>
</dbReference>
<dbReference type="RefSeq" id="XP_013259315.1">
    <property type="nucleotide sequence ID" value="XM_013403861.1"/>
</dbReference>
<dbReference type="SUPFAM" id="SSF51735">
    <property type="entry name" value="NAD(P)-binding Rossmann-fold domains"/>
    <property type="match status" value="1"/>
</dbReference>